<dbReference type="SUPFAM" id="SSF158694">
    <property type="entry name" value="UraD-Like"/>
    <property type="match status" value="1"/>
</dbReference>
<gene>
    <name evidence="4" type="ORF">B0H64DRAFT_442795</name>
</gene>
<dbReference type="InterPro" id="IPR018020">
    <property type="entry name" value="OHCU_decarboxylase"/>
</dbReference>
<evidence type="ECO:0000256" key="1">
    <source>
        <dbReference type="ARBA" id="ARBA00022631"/>
    </source>
</evidence>
<dbReference type="RefSeq" id="XP_062660000.1">
    <property type="nucleotide sequence ID" value="XM_062806667.1"/>
</dbReference>
<accession>A0AAE0HHC8</accession>
<feature type="region of interest" description="Disordered" evidence="2">
    <location>
        <begin position="1"/>
        <end position="40"/>
    </location>
</feature>
<dbReference type="Proteomes" id="UP001278766">
    <property type="component" value="Unassembled WGS sequence"/>
</dbReference>
<organism evidence="4 5">
    <name type="scientific">Chaetomium fimeti</name>
    <dbReference type="NCBI Taxonomy" id="1854472"/>
    <lineage>
        <taxon>Eukaryota</taxon>
        <taxon>Fungi</taxon>
        <taxon>Dikarya</taxon>
        <taxon>Ascomycota</taxon>
        <taxon>Pezizomycotina</taxon>
        <taxon>Sordariomycetes</taxon>
        <taxon>Sordariomycetidae</taxon>
        <taxon>Sordariales</taxon>
        <taxon>Chaetomiaceae</taxon>
        <taxon>Chaetomium</taxon>
    </lineage>
</organism>
<feature type="compositionally biased region" description="Low complexity" evidence="2">
    <location>
        <begin position="1"/>
        <end position="22"/>
    </location>
</feature>
<evidence type="ECO:0000313" key="5">
    <source>
        <dbReference type="Proteomes" id="UP001278766"/>
    </source>
</evidence>
<dbReference type="Pfam" id="PF09349">
    <property type="entry name" value="OHCU_decarbox"/>
    <property type="match status" value="1"/>
</dbReference>
<proteinExistence type="predicted"/>
<feature type="compositionally biased region" description="Low complexity" evidence="2">
    <location>
        <begin position="30"/>
        <end position="40"/>
    </location>
</feature>
<dbReference type="PANTHER" id="PTHR37987">
    <property type="entry name" value="CHROMOSOME 9, WHOLE GENOME SHOTGUN SEQUENCE"/>
    <property type="match status" value="1"/>
</dbReference>
<keyword evidence="1" id="KW-0659">Purine metabolism</keyword>
<dbReference type="EMBL" id="JAUEPN010000004">
    <property type="protein sequence ID" value="KAK3296486.1"/>
    <property type="molecule type" value="Genomic_DNA"/>
</dbReference>
<evidence type="ECO:0000259" key="3">
    <source>
        <dbReference type="Pfam" id="PF09349"/>
    </source>
</evidence>
<dbReference type="GO" id="GO:0006144">
    <property type="term" value="P:purine nucleobase metabolic process"/>
    <property type="evidence" value="ECO:0007669"/>
    <property type="project" value="UniProtKB-KW"/>
</dbReference>
<keyword evidence="5" id="KW-1185">Reference proteome</keyword>
<dbReference type="GeneID" id="87843615"/>
<reference evidence="4" key="2">
    <citation type="submission" date="2023-06" db="EMBL/GenBank/DDBJ databases">
        <authorList>
            <consortium name="Lawrence Berkeley National Laboratory"/>
            <person name="Haridas S."/>
            <person name="Hensen N."/>
            <person name="Bonometti L."/>
            <person name="Westerberg I."/>
            <person name="Brannstrom I.O."/>
            <person name="Guillou S."/>
            <person name="Cros-Aarteil S."/>
            <person name="Calhoun S."/>
            <person name="Kuo A."/>
            <person name="Mondo S."/>
            <person name="Pangilinan J."/>
            <person name="Riley R."/>
            <person name="Labutti K."/>
            <person name="Andreopoulos B."/>
            <person name="Lipzen A."/>
            <person name="Chen C."/>
            <person name="Yanf M."/>
            <person name="Daum C."/>
            <person name="Ng V."/>
            <person name="Clum A."/>
            <person name="Steindorff A."/>
            <person name="Ohm R."/>
            <person name="Martin F."/>
            <person name="Silar P."/>
            <person name="Natvig D."/>
            <person name="Lalanne C."/>
            <person name="Gautier V."/>
            <person name="Ament-Velasquez S.L."/>
            <person name="Kruys A."/>
            <person name="Hutchinson M.I."/>
            <person name="Powell A.J."/>
            <person name="Barry K."/>
            <person name="Miller A.N."/>
            <person name="Grigoriev I.V."/>
            <person name="Debuchy R."/>
            <person name="Gladieux P."/>
            <person name="Thoren M.H."/>
            <person name="Johannesson H."/>
        </authorList>
    </citation>
    <scope>NUCLEOTIDE SEQUENCE</scope>
    <source>
        <strain evidence="4">CBS 168.71</strain>
    </source>
</reference>
<evidence type="ECO:0000313" key="4">
    <source>
        <dbReference type="EMBL" id="KAK3296486.1"/>
    </source>
</evidence>
<dbReference type="PANTHER" id="PTHR37987:SF1">
    <property type="entry name" value="OXO-4-HYDROXY-4-CARBOXY-5-UREIDOIMIDAZOLINE DECARBOXYLASE DOMAIN-CONTAINING PROTEIN"/>
    <property type="match status" value="1"/>
</dbReference>
<feature type="domain" description="Oxo-4-hydroxy-4-carboxy-5-ureidoimidazoline decarboxylase" evidence="3">
    <location>
        <begin position="51"/>
        <end position="212"/>
    </location>
</feature>
<dbReference type="Gene3D" id="1.10.3330.10">
    <property type="entry name" value="Oxo-4-hydroxy-4-carboxy-5-ureidoimidazoline decarboxylase"/>
    <property type="match status" value="1"/>
</dbReference>
<dbReference type="InterPro" id="IPR036778">
    <property type="entry name" value="OHCU_decarboxylase_sf"/>
</dbReference>
<reference evidence="4" key="1">
    <citation type="journal article" date="2023" name="Mol. Phylogenet. Evol.">
        <title>Genome-scale phylogeny and comparative genomics of the fungal order Sordariales.</title>
        <authorList>
            <person name="Hensen N."/>
            <person name="Bonometti L."/>
            <person name="Westerberg I."/>
            <person name="Brannstrom I.O."/>
            <person name="Guillou S."/>
            <person name="Cros-Aarteil S."/>
            <person name="Calhoun S."/>
            <person name="Haridas S."/>
            <person name="Kuo A."/>
            <person name="Mondo S."/>
            <person name="Pangilinan J."/>
            <person name="Riley R."/>
            <person name="LaButti K."/>
            <person name="Andreopoulos B."/>
            <person name="Lipzen A."/>
            <person name="Chen C."/>
            <person name="Yan M."/>
            <person name="Daum C."/>
            <person name="Ng V."/>
            <person name="Clum A."/>
            <person name="Steindorff A."/>
            <person name="Ohm R.A."/>
            <person name="Martin F."/>
            <person name="Silar P."/>
            <person name="Natvig D.O."/>
            <person name="Lalanne C."/>
            <person name="Gautier V."/>
            <person name="Ament-Velasquez S.L."/>
            <person name="Kruys A."/>
            <person name="Hutchinson M.I."/>
            <person name="Powell A.J."/>
            <person name="Barry K."/>
            <person name="Miller A.N."/>
            <person name="Grigoriev I.V."/>
            <person name="Debuchy R."/>
            <person name="Gladieux P."/>
            <person name="Hiltunen Thoren M."/>
            <person name="Johannesson H."/>
        </authorList>
    </citation>
    <scope>NUCLEOTIDE SEQUENCE</scope>
    <source>
        <strain evidence="4">CBS 168.71</strain>
    </source>
</reference>
<name>A0AAE0HHC8_9PEZI</name>
<comment type="caution">
    <text evidence="4">The sequence shown here is derived from an EMBL/GenBank/DDBJ whole genome shotgun (WGS) entry which is preliminary data.</text>
</comment>
<sequence length="228" mass="24742">MTSQPTTTPATDAPPTTSSAPPQQQPPTPTTSTLNPTATPFLPAIASLPTLAPTAQAATLDLLFEPSPDLHALALPTMRALSFASYDDLIATLRKQLLEIAEVVVGDEEGRGRLYGVLGSHPRLGEKRPGVVVGGLSRGEQAHLQGEEEELGRLNKEYEERFPGLRYVLWVNGRARGEVLRDMRARIERGDVRAEERAVIEAMCDIAADRARKLLQKSAEEAVENTKS</sequence>
<dbReference type="AlphaFoldDB" id="A0AAE0HHC8"/>
<evidence type="ECO:0000256" key="2">
    <source>
        <dbReference type="SAM" id="MobiDB-lite"/>
    </source>
</evidence>
<protein>
    <submittedName>
        <fullName evidence="4">OHCU decarboxylase-domain-containing protein</fullName>
    </submittedName>
</protein>